<accession>A0A0X8D8Y4</accession>
<gene>
    <name evidence="2" type="ORF">OtV5_229c</name>
</gene>
<dbReference type="Proteomes" id="UP000203890">
    <property type="component" value="Segment"/>
</dbReference>
<proteinExistence type="predicted"/>
<dbReference type="InterPro" id="IPR001296">
    <property type="entry name" value="Glyco_trans_1"/>
</dbReference>
<sequence>MIIVGPQLNSGIGQHAYKYTKVFDGASYHFIGTEIPEGEHGLLFLLPIKPHIDYLKYMRTRIKNLAIMTVCETETVHEDYGLIMKESKRVAVPSEFCKRVLSRQFPDNEFYIVHAHIPQPQKPYTFYHIGNIIDDRKNFRGILEAFVRLNKPDARLVVKATCNSNVDIKLPNVEVINGLLSDEEMDKLHDRCDCYVSFSKSEGVGMGPVEAALRDKPVIITNYGGSPEYVKTPYTIDCELQELERDDFLFKRGMTWGKPNPSQLLEFMEDAYNKKLRYMDHTHTKKLVGKENILHEFLLNVIGTEDDEANEDGAVH</sequence>
<dbReference type="OrthoDB" id="4721at10239"/>
<dbReference type="EMBL" id="EU304328">
    <property type="protein sequence ID" value="AMA76500.1"/>
    <property type="molecule type" value="Genomic_DNA"/>
</dbReference>
<name>A0A0X8D8Y4_9PHYC</name>
<dbReference type="RefSeq" id="YP_009227173.1">
    <property type="nucleotide sequence ID" value="NC_010191.2"/>
</dbReference>
<dbReference type="SUPFAM" id="SSF53756">
    <property type="entry name" value="UDP-Glycosyltransferase/glycogen phosphorylase"/>
    <property type="match status" value="1"/>
</dbReference>
<dbReference type="KEGG" id="vg:26799371"/>
<dbReference type="CDD" id="cd01635">
    <property type="entry name" value="Glycosyltransferase_GTB-type"/>
    <property type="match status" value="1"/>
</dbReference>
<dbReference type="PANTHER" id="PTHR46656">
    <property type="entry name" value="PUTATIVE-RELATED"/>
    <property type="match status" value="1"/>
</dbReference>
<dbReference type="Gene3D" id="3.40.50.2000">
    <property type="entry name" value="Glycogen Phosphorylase B"/>
    <property type="match status" value="1"/>
</dbReference>
<organism evidence="2 3">
    <name type="scientific">Ostreococcus tauri virus OtV5</name>
    <dbReference type="NCBI Taxonomy" id="1785753"/>
    <lineage>
        <taxon>Viruses</taxon>
        <taxon>Varidnaviria</taxon>
        <taxon>Bamfordvirae</taxon>
        <taxon>Nucleocytoviricota</taxon>
        <taxon>Megaviricetes</taxon>
        <taxon>Algavirales</taxon>
        <taxon>Phycodnaviridae</taxon>
        <taxon>Prasinovirus</taxon>
        <taxon>Prasinovirus ostreotauri</taxon>
    </lineage>
</organism>
<dbReference type="PANTHER" id="PTHR46656:SF3">
    <property type="entry name" value="PUTATIVE-RELATED"/>
    <property type="match status" value="1"/>
</dbReference>
<feature type="domain" description="Glycosyl transferase family 1" evidence="1">
    <location>
        <begin position="118"/>
        <end position="231"/>
    </location>
</feature>
<dbReference type="Pfam" id="PF00534">
    <property type="entry name" value="Glycos_transf_1"/>
    <property type="match status" value="1"/>
</dbReference>
<dbReference type="GeneID" id="26799371"/>
<reference evidence="2 3" key="1">
    <citation type="journal article" date="2008" name="PLoS ONE">
        <title>Life-cycle and genome of OtV5, a large DNA virus of the pelagic marine unicellular green alga Ostreococcus tauri.</title>
        <authorList>
            <person name="Derelle E."/>
            <person name="Ferraz C."/>
            <person name="Escande M.L."/>
            <person name="Eychenie S."/>
            <person name="Cooke R."/>
            <person name="Piganeau G."/>
            <person name="Desdevises Y."/>
            <person name="Bellec L."/>
            <person name="Moreau H."/>
            <person name="Grimsley N."/>
        </authorList>
    </citation>
    <scope>NUCLEOTIDE SEQUENCE [LARGE SCALE GENOMIC DNA]</scope>
    <source>
        <strain evidence="2 3">OtV5</strain>
    </source>
</reference>
<dbReference type="GO" id="GO:0016757">
    <property type="term" value="F:glycosyltransferase activity"/>
    <property type="evidence" value="ECO:0007669"/>
    <property type="project" value="InterPro"/>
</dbReference>
<keyword evidence="3" id="KW-1185">Reference proteome</keyword>
<evidence type="ECO:0000313" key="2">
    <source>
        <dbReference type="EMBL" id="AMA76500.1"/>
    </source>
</evidence>
<keyword evidence="2" id="KW-0808">Transferase</keyword>
<protein>
    <submittedName>
        <fullName evidence="2">Putative glycosyl transferase</fullName>
    </submittedName>
</protein>
<evidence type="ECO:0000313" key="3">
    <source>
        <dbReference type="Proteomes" id="UP000203890"/>
    </source>
</evidence>
<evidence type="ECO:0000259" key="1">
    <source>
        <dbReference type="Pfam" id="PF00534"/>
    </source>
</evidence>